<dbReference type="PROSITE" id="PS00028">
    <property type="entry name" value="ZINC_FINGER_C2H2_1"/>
    <property type="match status" value="2"/>
</dbReference>
<name>A0A9P8UCP0_9PEZI</name>
<keyword evidence="1" id="KW-0479">Metal-binding</keyword>
<dbReference type="AlphaFoldDB" id="A0A9P8UCP0"/>
<dbReference type="GeneID" id="70127489"/>
<dbReference type="Proteomes" id="UP000758603">
    <property type="component" value="Unassembled WGS sequence"/>
</dbReference>
<dbReference type="InterPro" id="IPR007219">
    <property type="entry name" value="XnlR_reg_dom"/>
</dbReference>
<organism evidence="11 12">
    <name type="scientific">Truncatella angustata</name>
    <dbReference type="NCBI Taxonomy" id="152316"/>
    <lineage>
        <taxon>Eukaryota</taxon>
        <taxon>Fungi</taxon>
        <taxon>Dikarya</taxon>
        <taxon>Ascomycota</taxon>
        <taxon>Pezizomycotina</taxon>
        <taxon>Sordariomycetes</taxon>
        <taxon>Xylariomycetidae</taxon>
        <taxon>Amphisphaeriales</taxon>
        <taxon>Sporocadaceae</taxon>
        <taxon>Truncatella</taxon>
    </lineage>
</organism>
<dbReference type="InterPro" id="IPR036236">
    <property type="entry name" value="Znf_C2H2_sf"/>
</dbReference>
<sequence>MDILCDAVESDLLTSFLAPSPQEQRSTKRVKVADDGASPPASPHICHICKRVYERADHLTRHLRSHENARPYQCSRCPKRFNRADLLTRHETTHDRDDGGKGKSIIRRSDRAAEACVNCAASKAKCDDQKPCGRCRSKSLACQTFTKRGSAYGNSDGMSSKYSVTLILLLWLCAADLTVISAPTAEPSSDSPGMTSNSATTVDTHNGMSFHTERRVQFLSDQSLEVENSVTATSFSTDFVPQPLAADDMFYFNPTHSFYPDMDFTTSWELNFDSYTIPQVDLIGPSPQSSTTSATKHPVRDPNRGYAAFKRSPWLWEPKTKDSLGNEQEGLMFNEKSIAHSPAYEKMLASSTNKRLKMDPTIRDKLFALVLSQHKHPTKVPSFPSLDLLNYLLQTYFVQDDYQTDSWIHSASFDPSSAIPELLGALISSGATFIADPAIWQFGLALQEVVRMGLSVVFENNNSKTRDLQCLQAFILELDIGLWSGFKRKMEMAESFLLPPVTMMRRAGTFSTPADTPYLVPSPKDSLEEVEAKWQKFIKRESYKRLALHVYFHDGQASVALQNKPLMSYTELSFSLPASRDLWRAPTAEAWREIYLRKKPLPSGITLPKVNELMHSITLLDTFEEFVDMELCYSAVLYGFWGQITAYREAVRFYDHHSTADNRRASVTHRLWLTSQHQELYRDVSEFAMLISSSPKLATQLSVVAELFMMILHVSPDELQRFAGKHGEDEARHAGGNLEDNWAGSRDARHAVWHAGQVIRNGRILPPASLRGFNAIAVYYASLALWIYGLLSCSNSTQGQRPPQMLAPPTYVLVDGNESRETRAFLQLDKGIPGITLNGDVHSGVESLSNPGMVLNVTRNVFRDNYPVRTEPLPPLVESLGNLLRDLGTGPAGRASRVQSRAASEDRGS</sequence>
<comment type="caution">
    <text evidence="11">The sequence shown here is derived from an EMBL/GenBank/DDBJ whole genome shotgun (WGS) entry which is preliminary data.</text>
</comment>
<dbReference type="Gene3D" id="4.10.240.10">
    <property type="entry name" value="Zn(2)-C6 fungal-type DNA-binding domain"/>
    <property type="match status" value="1"/>
</dbReference>
<dbReference type="FunFam" id="3.30.160.60:FF:000446">
    <property type="entry name" value="Zinc finger protein"/>
    <property type="match status" value="1"/>
</dbReference>
<dbReference type="InterPro" id="IPR001138">
    <property type="entry name" value="Zn2Cys6_DnaBD"/>
</dbReference>
<feature type="domain" description="Zn(2)-C6 fungal-type" evidence="9">
    <location>
        <begin position="115"/>
        <end position="144"/>
    </location>
</feature>
<evidence type="ECO:0000259" key="10">
    <source>
        <dbReference type="PROSITE" id="PS50157"/>
    </source>
</evidence>
<dbReference type="Pfam" id="PF04082">
    <property type="entry name" value="Fungal_trans"/>
    <property type="match status" value="1"/>
</dbReference>
<dbReference type="GO" id="GO:0003677">
    <property type="term" value="F:DNA binding"/>
    <property type="evidence" value="ECO:0007669"/>
    <property type="project" value="InterPro"/>
</dbReference>
<dbReference type="InterPro" id="IPR013087">
    <property type="entry name" value="Znf_C2H2_type"/>
</dbReference>
<dbReference type="SUPFAM" id="SSF57701">
    <property type="entry name" value="Zn2/Cys6 DNA-binding domain"/>
    <property type="match status" value="1"/>
</dbReference>
<dbReference type="Pfam" id="PF00172">
    <property type="entry name" value="Zn_clus"/>
    <property type="match status" value="1"/>
</dbReference>
<dbReference type="PANTHER" id="PTHR47660">
    <property type="entry name" value="TRANSCRIPTION FACTOR WITH C2H2 AND ZN(2)-CYS(6) DNA BINDING DOMAIN (EUROFUNG)-RELATED-RELATED"/>
    <property type="match status" value="1"/>
</dbReference>
<evidence type="ECO:0000256" key="3">
    <source>
        <dbReference type="ARBA" id="ARBA00022833"/>
    </source>
</evidence>
<evidence type="ECO:0000313" key="11">
    <source>
        <dbReference type="EMBL" id="KAH6646926.1"/>
    </source>
</evidence>
<keyword evidence="3" id="KW-0862">Zinc</keyword>
<dbReference type="PROSITE" id="PS50048">
    <property type="entry name" value="ZN2_CY6_FUNGAL_2"/>
    <property type="match status" value="1"/>
</dbReference>
<feature type="region of interest" description="Disordered" evidence="8">
    <location>
        <begin position="19"/>
        <end position="41"/>
    </location>
</feature>
<evidence type="ECO:0000256" key="1">
    <source>
        <dbReference type="ARBA" id="ARBA00022723"/>
    </source>
</evidence>
<keyword evidence="5" id="KW-0804">Transcription</keyword>
<dbReference type="EMBL" id="JAGPXC010000009">
    <property type="protein sequence ID" value="KAH6646926.1"/>
    <property type="molecule type" value="Genomic_DNA"/>
</dbReference>
<dbReference type="PROSITE" id="PS50157">
    <property type="entry name" value="ZINC_FINGER_C2H2_2"/>
    <property type="match status" value="2"/>
</dbReference>
<evidence type="ECO:0000256" key="5">
    <source>
        <dbReference type="ARBA" id="ARBA00023163"/>
    </source>
</evidence>
<dbReference type="OrthoDB" id="40579at2759"/>
<dbReference type="GO" id="GO:0008270">
    <property type="term" value="F:zinc ion binding"/>
    <property type="evidence" value="ECO:0007669"/>
    <property type="project" value="UniProtKB-KW"/>
</dbReference>
<dbReference type="GO" id="GO:0000981">
    <property type="term" value="F:DNA-binding transcription factor activity, RNA polymerase II-specific"/>
    <property type="evidence" value="ECO:0007669"/>
    <property type="project" value="InterPro"/>
</dbReference>
<evidence type="ECO:0000256" key="4">
    <source>
        <dbReference type="ARBA" id="ARBA00023015"/>
    </source>
</evidence>
<dbReference type="SMART" id="SM00066">
    <property type="entry name" value="GAL4"/>
    <property type="match status" value="1"/>
</dbReference>
<gene>
    <name evidence="11" type="ORF">BKA67DRAFT_524641</name>
</gene>
<keyword evidence="2 7" id="KW-0863">Zinc-finger</keyword>
<feature type="region of interest" description="Disordered" evidence="8">
    <location>
        <begin position="888"/>
        <end position="909"/>
    </location>
</feature>
<dbReference type="Gene3D" id="3.30.160.60">
    <property type="entry name" value="Classic Zinc Finger"/>
    <property type="match status" value="1"/>
</dbReference>
<proteinExistence type="predicted"/>
<feature type="domain" description="C2H2-type" evidence="10">
    <location>
        <begin position="44"/>
        <end position="71"/>
    </location>
</feature>
<accession>A0A9P8UCP0</accession>
<dbReference type="InterPro" id="IPR036864">
    <property type="entry name" value="Zn2-C6_fun-type_DNA-bd_sf"/>
</dbReference>
<keyword evidence="12" id="KW-1185">Reference proteome</keyword>
<dbReference type="SUPFAM" id="SSF57667">
    <property type="entry name" value="beta-beta-alpha zinc fingers"/>
    <property type="match status" value="1"/>
</dbReference>
<dbReference type="PROSITE" id="PS00463">
    <property type="entry name" value="ZN2_CY6_FUNGAL_1"/>
    <property type="match status" value="1"/>
</dbReference>
<evidence type="ECO:0000259" key="9">
    <source>
        <dbReference type="PROSITE" id="PS50048"/>
    </source>
</evidence>
<dbReference type="CDD" id="cd00067">
    <property type="entry name" value="GAL4"/>
    <property type="match status" value="1"/>
</dbReference>
<dbReference type="Pfam" id="PF00096">
    <property type="entry name" value="zf-C2H2"/>
    <property type="match status" value="2"/>
</dbReference>
<feature type="domain" description="C2H2-type" evidence="10">
    <location>
        <begin position="72"/>
        <end position="99"/>
    </location>
</feature>
<evidence type="ECO:0000256" key="7">
    <source>
        <dbReference type="PROSITE-ProRule" id="PRU00042"/>
    </source>
</evidence>
<reference evidence="11" key="1">
    <citation type="journal article" date="2021" name="Nat. Commun.">
        <title>Genetic determinants of endophytism in the Arabidopsis root mycobiome.</title>
        <authorList>
            <person name="Mesny F."/>
            <person name="Miyauchi S."/>
            <person name="Thiergart T."/>
            <person name="Pickel B."/>
            <person name="Atanasova L."/>
            <person name="Karlsson M."/>
            <person name="Huettel B."/>
            <person name="Barry K.W."/>
            <person name="Haridas S."/>
            <person name="Chen C."/>
            <person name="Bauer D."/>
            <person name="Andreopoulos W."/>
            <person name="Pangilinan J."/>
            <person name="LaButti K."/>
            <person name="Riley R."/>
            <person name="Lipzen A."/>
            <person name="Clum A."/>
            <person name="Drula E."/>
            <person name="Henrissat B."/>
            <person name="Kohler A."/>
            <person name="Grigoriev I.V."/>
            <person name="Martin F.M."/>
            <person name="Hacquard S."/>
        </authorList>
    </citation>
    <scope>NUCLEOTIDE SEQUENCE</scope>
    <source>
        <strain evidence="11">MPI-SDFR-AT-0073</strain>
    </source>
</reference>
<evidence type="ECO:0000256" key="6">
    <source>
        <dbReference type="ARBA" id="ARBA00023242"/>
    </source>
</evidence>
<dbReference type="PANTHER" id="PTHR47660:SF2">
    <property type="entry name" value="TRANSCRIPTION FACTOR WITH C2H2 AND ZN(2)-CYS(6) DNA BINDING DOMAIN (EUROFUNG)"/>
    <property type="match status" value="1"/>
</dbReference>
<evidence type="ECO:0000256" key="2">
    <source>
        <dbReference type="ARBA" id="ARBA00022771"/>
    </source>
</evidence>
<protein>
    <submittedName>
        <fullName evidence="11">Uncharacterized protein</fullName>
    </submittedName>
</protein>
<dbReference type="GO" id="GO:0006351">
    <property type="term" value="P:DNA-templated transcription"/>
    <property type="evidence" value="ECO:0007669"/>
    <property type="project" value="InterPro"/>
</dbReference>
<dbReference type="SMART" id="SM00355">
    <property type="entry name" value="ZnF_C2H2"/>
    <property type="match status" value="2"/>
</dbReference>
<keyword evidence="4" id="KW-0805">Transcription regulation</keyword>
<dbReference type="RefSeq" id="XP_045953440.1">
    <property type="nucleotide sequence ID" value="XM_046098597.1"/>
</dbReference>
<evidence type="ECO:0000256" key="8">
    <source>
        <dbReference type="SAM" id="MobiDB-lite"/>
    </source>
</evidence>
<keyword evidence="6" id="KW-0539">Nucleus</keyword>
<evidence type="ECO:0000313" key="12">
    <source>
        <dbReference type="Proteomes" id="UP000758603"/>
    </source>
</evidence>